<dbReference type="PRINTS" id="PR00080">
    <property type="entry name" value="SDRFAMILY"/>
</dbReference>
<dbReference type="InterPro" id="IPR036291">
    <property type="entry name" value="NAD(P)-bd_dom_sf"/>
</dbReference>
<keyword evidence="8" id="KW-1185">Reference proteome</keyword>
<sequence length="249" mass="26604">MSSPTPEQPRVAIVTGGSRGIGADICRRLANDGFAVIINYASSAERAESLAEEIEAQGGQAIAQQADVASSTDVARLFDVAMEQFGRVDVLINNAGVLTTMPLAEVSDELYRQHFDTNTQGTFNTLREAASRLEDGGRIINVSSSALALNLPGYAIYNATKAAVESFTRVFAKELRGRRITVNAVAPGPVDTELFRSGKTAEQIESFAMMAPLERLGEPRDIAGIIAFLVCPESEWINGQILRANGGIA</sequence>
<dbReference type="AlphaFoldDB" id="A0A1M7KE42"/>
<evidence type="ECO:0000313" key="7">
    <source>
        <dbReference type="Proteomes" id="UP000184123"/>
    </source>
</evidence>
<dbReference type="InterPro" id="IPR002347">
    <property type="entry name" value="SDR_fam"/>
</dbReference>
<feature type="domain" description="Ketoreductase" evidence="4">
    <location>
        <begin position="10"/>
        <end position="193"/>
    </location>
</feature>
<dbReference type="Pfam" id="PF13561">
    <property type="entry name" value="adh_short_C2"/>
    <property type="match status" value="1"/>
</dbReference>
<dbReference type="SMART" id="SM00822">
    <property type="entry name" value="PKS_KR"/>
    <property type="match status" value="1"/>
</dbReference>
<dbReference type="InterPro" id="IPR057326">
    <property type="entry name" value="KR_dom"/>
</dbReference>
<dbReference type="STRING" id="44933.SAMN05660971_03447"/>
<evidence type="ECO:0000256" key="1">
    <source>
        <dbReference type="ARBA" id="ARBA00006484"/>
    </source>
</evidence>
<proteinExistence type="inferred from homology"/>
<protein>
    <submittedName>
        <fullName evidence="5">3-ketoacyl-ACP reductase</fullName>
    </submittedName>
    <submittedName>
        <fullName evidence="6">3-oxoacyl-[acyl-carrier protein] reductase</fullName>
    </submittedName>
</protein>
<dbReference type="Gene3D" id="3.40.50.720">
    <property type="entry name" value="NAD(P)-binding Rossmann-like Domain"/>
    <property type="match status" value="1"/>
</dbReference>
<dbReference type="Proteomes" id="UP000184123">
    <property type="component" value="Unassembled WGS sequence"/>
</dbReference>
<dbReference type="Proteomes" id="UP000321726">
    <property type="component" value="Unassembled WGS sequence"/>
</dbReference>
<evidence type="ECO:0000313" key="8">
    <source>
        <dbReference type="Proteomes" id="UP000321726"/>
    </source>
</evidence>
<dbReference type="SUPFAM" id="SSF51735">
    <property type="entry name" value="NAD(P)-binding Rossmann-fold domains"/>
    <property type="match status" value="1"/>
</dbReference>
<dbReference type="NCBIfam" id="NF005559">
    <property type="entry name" value="PRK07231.1"/>
    <property type="match status" value="1"/>
</dbReference>
<reference evidence="5 8" key="2">
    <citation type="submission" date="2019-07" db="EMBL/GenBank/DDBJ databases">
        <title>Whole genome shotgun sequence of Halomonas cupida NBRC 102219.</title>
        <authorList>
            <person name="Hosoyama A."/>
            <person name="Uohara A."/>
            <person name="Ohji S."/>
            <person name="Ichikawa N."/>
        </authorList>
    </citation>
    <scope>NUCLEOTIDE SEQUENCE [LARGE SCALE GENOMIC DNA]</scope>
    <source>
        <strain evidence="5 8">NBRC 102219</strain>
    </source>
</reference>
<dbReference type="OrthoDB" id="20590at2"/>
<evidence type="ECO:0000313" key="5">
    <source>
        <dbReference type="EMBL" id="GEN24919.1"/>
    </source>
</evidence>
<name>A0A1M7KE42_9GAMM</name>
<dbReference type="CDD" id="cd05362">
    <property type="entry name" value="THN_reductase-like_SDR_c"/>
    <property type="match status" value="1"/>
</dbReference>
<organism evidence="6 7">
    <name type="scientific">Halomonas cupida</name>
    <dbReference type="NCBI Taxonomy" id="44933"/>
    <lineage>
        <taxon>Bacteria</taxon>
        <taxon>Pseudomonadati</taxon>
        <taxon>Pseudomonadota</taxon>
        <taxon>Gammaproteobacteria</taxon>
        <taxon>Oceanospirillales</taxon>
        <taxon>Halomonadaceae</taxon>
        <taxon>Halomonas</taxon>
    </lineage>
</organism>
<dbReference type="RefSeq" id="WP_073436450.1">
    <property type="nucleotide sequence ID" value="NZ_BJXU01000118.1"/>
</dbReference>
<keyword evidence="3" id="KW-0560">Oxidoreductase</keyword>
<comment type="similarity">
    <text evidence="1">Belongs to the short-chain dehydrogenases/reductases (SDR) family.</text>
</comment>
<dbReference type="EMBL" id="FRCA01000010">
    <property type="protein sequence ID" value="SHM63106.1"/>
    <property type="molecule type" value="Genomic_DNA"/>
</dbReference>
<dbReference type="InterPro" id="IPR020904">
    <property type="entry name" value="Sc_DH/Rdtase_CS"/>
</dbReference>
<reference evidence="6 7" key="1">
    <citation type="submission" date="2016-11" db="EMBL/GenBank/DDBJ databases">
        <authorList>
            <person name="Jaros S."/>
            <person name="Januszkiewicz K."/>
            <person name="Wedrychowicz H."/>
        </authorList>
    </citation>
    <scope>NUCLEOTIDE SEQUENCE [LARGE SCALE GENOMIC DNA]</scope>
    <source>
        <strain evidence="6 7">DSM 4740</strain>
    </source>
</reference>
<dbReference type="PRINTS" id="PR00081">
    <property type="entry name" value="GDHRDH"/>
</dbReference>
<keyword evidence="2" id="KW-0521">NADP</keyword>
<evidence type="ECO:0000259" key="4">
    <source>
        <dbReference type="SMART" id="SM00822"/>
    </source>
</evidence>
<dbReference type="GO" id="GO:0016614">
    <property type="term" value="F:oxidoreductase activity, acting on CH-OH group of donors"/>
    <property type="evidence" value="ECO:0007669"/>
    <property type="project" value="UniProtKB-ARBA"/>
</dbReference>
<evidence type="ECO:0000313" key="6">
    <source>
        <dbReference type="EMBL" id="SHM63106.1"/>
    </source>
</evidence>
<gene>
    <name evidence="5" type="ORF">HCU01_28680</name>
    <name evidence="6" type="ORF">SAMN05660971_03447</name>
</gene>
<accession>A0A1M7KE42</accession>
<dbReference type="PANTHER" id="PTHR48107:SF7">
    <property type="entry name" value="RE15974P"/>
    <property type="match status" value="1"/>
</dbReference>
<dbReference type="PANTHER" id="PTHR48107">
    <property type="entry name" value="NADPH-DEPENDENT ALDEHYDE REDUCTASE-LIKE PROTEIN, CHLOROPLASTIC-RELATED"/>
    <property type="match status" value="1"/>
</dbReference>
<dbReference type="FunFam" id="3.40.50.720:FF:000374">
    <property type="entry name" value="3-oxoacyl-(Acyl-carrier-protein) reductase"/>
    <property type="match status" value="1"/>
</dbReference>
<dbReference type="PROSITE" id="PS00061">
    <property type="entry name" value="ADH_SHORT"/>
    <property type="match status" value="1"/>
</dbReference>
<dbReference type="EMBL" id="BJXU01000118">
    <property type="protein sequence ID" value="GEN24919.1"/>
    <property type="molecule type" value="Genomic_DNA"/>
</dbReference>
<evidence type="ECO:0000256" key="2">
    <source>
        <dbReference type="ARBA" id="ARBA00022857"/>
    </source>
</evidence>
<evidence type="ECO:0000256" key="3">
    <source>
        <dbReference type="ARBA" id="ARBA00023002"/>
    </source>
</evidence>